<feature type="transmembrane region" description="Helical" evidence="2">
    <location>
        <begin position="437"/>
        <end position="456"/>
    </location>
</feature>
<evidence type="ECO:0000256" key="2">
    <source>
        <dbReference type="SAM" id="Phobius"/>
    </source>
</evidence>
<feature type="transmembrane region" description="Helical" evidence="2">
    <location>
        <begin position="20"/>
        <end position="39"/>
    </location>
</feature>
<dbReference type="NCBIfam" id="TIGR03007">
    <property type="entry name" value="pepcterm_ChnLen"/>
    <property type="match status" value="1"/>
</dbReference>
<dbReference type="STRING" id="465721.ACG33_10190"/>
<dbReference type="PANTHER" id="PTHR32309">
    <property type="entry name" value="TYROSINE-PROTEIN KINASE"/>
    <property type="match status" value="1"/>
</dbReference>
<keyword evidence="2" id="KW-0472">Membrane</keyword>
<dbReference type="RefSeq" id="WP_066920921.1">
    <property type="nucleotide sequence ID" value="NZ_CP011971.1"/>
</dbReference>
<accession>A0A127FAL7</accession>
<dbReference type="OrthoDB" id="9795292at2"/>
<keyword evidence="5" id="KW-1185">Reference proteome</keyword>
<dbReference type="Pfam" id="PF13807">
    <property type="entry name" value="GNVR"/>
    <property type="match status" value="1"/>
</dbReference>
<feature type="coiled-coil region" evidence="1">
    <location>
        <begin position="173"/>
        <end position="200"/>
    </location>
</feature>
<protein>
    <recommendedName>
        <fullName evidence="3">Tyrosine-protein kinase G-rich domain-containing protein</fullName>
    </recommendedName>
</protein>
<feature type="transmembrane region" description="Helical" evidence="2">
    <location>
        <begin position="498"/>
        <end position="517"/>
    </location>
</feature>
<dbReference type="EMBL" id="CP011971">
    <property type="protein sequence ID" value="AMN47464.1"/>
    <property type="molecule type" value="Genomic_DNA"/>
</dbReference>
<dbReference type="PATRIC" id="fig|465721.4.peg.2168"/>
<dbReference type="KEGG" id="sdf:ACG33_10190"/>
<dbReference type="InterPro" id="IPR050445">
    <property type="entry name" value="Bact_polysacc_biosynth/exp"/>
</dbReference>
<feature type="domain" description="Tyrosine-protein kinase G-rich" evidence="3">
    <location>
        <begin position="376"/>
        <end position="454"/>
    </location>
</feature>
<organism evidence="4 5">
    <name type="scientific">Steroidobacter denitrificans</name>
    <dbReference type="NCBI Taxonomy" id="465721"/>
    <lineage>
        <taxon>Bacteria</taxon>
        <taxon>Pseudomonadati</taxon>
        <taxon>Pseudomonadota</taxon>
        <taxon>Gammaproteobacteria</taxon>
        <taxon>Steroidobacterales</taxon>
        <taxon>Steroidobacteraceae</taxon>
        <taxon>Steroidobacter</taxon>
    </lineage>
</organism>
<feature type="coiled-coil region" evidence="1">
    <location>
        <begin position="298"/>
        <end position="368"/>
    </location>
</feature>
<dbReference type="InterPro" id="IPR032807">
    <property type="entry name" value="GNVR"/>
</dbReference>
<dbReference type="AlphaFoldDB" id="A0A127FAL7"/>
<evidence type="ECO:0000313" key="5">
    <source>
        <dbReference type="Proteomes" id="UP000070250"/>
    </source>
</evidence>
<dbReference type="Proteomes" id="UP000070250">
    <property type="component" value="Chromosome"/>
</dbReference>
<name>A0A127FAL7_STEDE</name>
<sequence length="530" mass="58454">MSPIIEQTLDEVRGAWRFRWLALGVAWAVCLLGWVAVFAMPDMYQASARVFVDTRTALRPLLQGLAVESDVDSQLNMVRQAMLGRPQLERVARETDLDSTAITPQQRAALIDRLRSRIVIQGGAQGRDASGGLFVISYQDHSRDKSLQVVDKLLNTFVEDTLGGKREGSETAQRFLREQIGDYERRLSEAETRLADFKKRNVGLMPGEQGDYFSRLQNEMDAVRKAQTALGVAISRRDELQRQLSGESPFVASVAAPAAAARGPSGGDTASRIQETQARLEDLLLRFTDKHPDVLATRETLEQLKERHREEIAALQRGDSSVAASAGAAANPVYQSIHLSLNQTEVEIAALRGELADSQRKVARLRQMVDTVPEVEAEFARLNRDYDVTRAQYTALVDRLEKAKLSEQAEETGVVRFEVIDPPAAGFNPAAPNRPRLLAMVLVAALGAGGGLAYLLHQMRPVFTNVRVLNEVTGLPVLGAVSMTWLDRQKSQDRRRELAFGGAAVMLLVMFAGVLLFQSTGARLMQRLIG</sequence>
<evidence type="ECO:0000259" key="3">
    <source>
        <dbReference type="Pfam" id="PF13807"/>
    </source>
</evidence>
<dbReference type="PANTHER" id="PTHR32309:SF31">
    <property type="entry name" value="CAPSULAR EXOPOLYSACCHARIDE FAMILY"/>
    <property type="match status" value="1"/>
</dbReference>
<dbReference type="InterPro" id="IPR014345">
    <property type="entry name" value="XrtA_polysacc_chain"/>
</dbReference>
<keyword evidence="2" id="KW-0812">Transmembrane</keyword>
<gene>
    <name evidence="4" type="ORF">ACG33_10190</name>
</gene>
<evidence type="ECO:0000313" key="4">
    <source>
        <dbReference type="EMBL" id="AMN47464.1"/>
    </source>
</evidence>
<proteinExistence type="predicted"/>
<keyword evidence="1" id="KW-0175">Coiled coil</keyword>
<evidence type="ECO:0000256" key="1">
    <source>
        <dbReference type="SAM" id="Coils"/>
    </source>
</evidence>
<keyword evidence="2" id="KW-1133">Transmembrane helix</keyword>
<reference evidence="4 5" key="1">
    <citation type="submission" date="2015-06" db="EMBL/GenBank/DDBJ databases">
        <title>A Comprehensive Approach to Explore the Metabolic and Phylogenetic Diversity of Bacterial Steroid Degradation in the Environment: Testosterone as an Example.</title>
        <authorList>
            <person name="Yang F.-C."/>
            <person name="Chen Y.-L."/>
            <person name="Yu C.-P."/>
            <person name="Tang S.-L."/>
            <person name="Wang P.-H."/>
            <person name="Ismail W."/>
            <person name="Wang C.-H."/>
            <person name="Yang C.-Y."/>
            <person name="Chiang Y.-R."/>
        </authorList>
    </citation>
    <scope>NUCLEOTIDE SEQUENCE [LARGE SCALE GENOMIC DNA]</scope>
    <source>
        <strain evidence="4 5">DSM 18526</strain>
    </source>
</reference>